<dbReference type="Pfam" id="PF14029">
    <property type="entry name" value="DUF4244"/>
    <property type="match status" value="1"/>
</dbReference>
<proteinExistence type="predicted"/>
<reference evidence="2 3" key="1">
    <citation type="submission" date="2020-03" db="EMBL/GenBank/DDBJ databases">
        <title>Draft genome of Streptomyces sp. ventii, isolated from the Axial Seamount in the Pacific Ocean, and resequencing of the two type strains Streptomyces lonarensis strain NCL 716 and Streptomyces bohaiensis strain 11A07.</title>
        <authorList>
            <person name="Loughran R.M."/>
            <person name="Pfannmuller K.M."/>
            <person name="Wasson B.J."/>
            <person name="Deadmond M.C."/>
            <person name="Paddock B.E."/>
            <person name="Koyack M.J."/>
            <person name="Gallegos D.A."/>
            <person name="Mitchell E.A."/>
            <person name="Ushijima B."/>
            <person name="Saw J.H."/>
            <person name="Mcphail K.L."/>
            <person name="Videau P."/>
        </authorList>
    </citation>
    <scope>NUCLEOTIDE SEQUENCE [LARGE SCALE GENOMIC DNA]</scope>
    <source>
        <strain evidence="2 3">11A07</strain>
    </source>
</reference>
<dbReference type="InterPro" id="IPR025338">
    <property type="entry name" value="DUF4244"/>
</dbReference>
<comment type="caution">
    <text evidence="2">The sequence shown here is derived from an EMBL/GenBank/DDBJ whole genome shotgun (WGS) entry which is preliminary data.</text>
</comment>
<dbReference type="EMBL" id="JAAVJC010000511">
    <property type="protein sequence ID" value="NJQ17974.1"/>
    <property type="molecule type" value="Genomic_DNA"/>
</dbReference>
<name>A0ABX1CMR5_9ACTN</name>
<sequence>MPYEPLTRLRRLPSRRRPCPVRRPRLPRDAGMSTAEYAIGTVAAAGLAALLYQIVTSDTVSSALRGLVERALDAPL</sequence>
<evidence type="ECO:0000313" key="2">
    <source>
        <dbReference type="EMBL" id="NJQ17974.1"/>
    </source>
</evidence>
<protein>
    <submittedName>
        <fullName evidence="2">DUF4244 domain-containing protein</fullName>
    </submittedName>
</protein>
<feature type="compositionally biased region" description="Basic residues" evidence="1">
    <location>
        <begin position="8"/>
        <end position="25"/>
    </location>
</feature>
<feature type="region of interest" description="Disordered" evidence="1">
    <location>
        <begin position="1"/>
        <end position="27"/>
    </location>
</feature>
<gene>
    <name evidence="2" type="ORF">HCN52_24365</name>
</gene>
<evidence type="ECO:0000256" key="1">
    <source>
        <dbReference type="SAM" id="MobiDB-lite"/>
    </source>
</evidence>
<organism evidence="2 3">
    <name type="scientific">Streptomyces bohaiensis</name>
    <dbReference type="NCBI Taxonomy" id="1431344"/>
    <lineage>
        <taxon>Bacteria</taxon>
        <taxon>Bacillati</taxon>
        <taxon>Actinomycetota</taxon>
        <taxon>Actinomycetes</taxon>
        <taxon>Kitasatosporales</taxon>
        <taxon>Streptomycetaceae</taxon>
        <taxon>Streptomyces</taxon>
    </lineage>
</organism>
<evidence type="ECO:0000313" key="3">
    <source>
        <dbReference type="Proteomes" id="UP000727056"/>
    </source>
</evidence>
<dbReference type="Proteomes" id="UP000727056">
    <property type="component" value="Unassembled WGS sequence"/>
</dbReference>
<keyword evidence="3" id="KW-1185">Reference proteome</keyword>
<accession>A0ABX1CMR5</accession>